<protein>
    <submittedName>
        <fullName evidence="1">Methyltransferase domain-containing protein</fullName>
    </submittedName>
</protein>
<keyword evidence="2" id="KW-1185">Reference proteome</keyword>
<dbReference type="AlphaFoldDB" id="A0A1G7GVE5"/>
<reference evidence="1 2" key="1">
    <citation type="submission" date="2016-10" db="EMBL/GenBank/DDBJ databases">
        <authorList>
            <person name="de Groot N.N."/>
        </authorList>
    </citation>
    <scope>NUCLEOTIDE SEQUENCE [LARGE SCALE GENOMIC DNA]</scope>
    <source>
        <strain evidence="1 2">DSM 16195</strain>
    </source>
</reference>
<keyword evidence="1" id="KW-0489">Methyltransferase</keyword>
<dbReference type="GO" id="GO:0032259">
    <property type="term" value="P:methylation"/>
    <property type="evidence" value="ECO:0007669"/>
    <property type="project" value="UniProtKB-KW"/>
</dbReference>
<organism evidence="1 2">
    <name type="scientific">Ulvibacter litoralis</name>
    <dbReference type="NCBI Taxonomy" id="227084"/>
    <lineage>
        <taxon>Bacteria</taxon>
        <taxon>Pseudomonadati</taxon>
        <taxon>Bacteroidota</taxon>
        <taxon>Flavobacteriia</taxon>
        <taxon>Flavobacteriales</taxon>
        <taxon>Flavobacteriaceae</taxon>
        <taxon>Ulvibacter</taxon>
    </lineage>
</organism>
<dbReference type="RefSeq" id="WP_093144490.1">
    <property type="nucleotide sequence ID" value="NZ_BMWO01000005.1"/>
</dbReference>
<dbReference type="Pfam" id="PF13489">
    <property type="entry name" value="Methyltransf_23"/>
    <property type="match status" value="1"/>
</dbReference>
<accession>A0A1G7GVE5</accession>
<sequence length="300" mass="34173">MKEVIYSPLVPSSVNVKFIETFESDKIISNYQKIGIDVERFFDEKGVSLYECLETSYRFYYPYSTIGDAAFYEDLSAKRQNYYSNRWEHGVTLKYLDTTDSVLEIGSGFGAFLDRLKARDIKSKGLELNPLAVKECVKKGLNVTEKLVQQEAKEAINKYSVVCCFQVLEHITGVNDFIAASVSLLDKKGRMIIGVPNNNPYLFINDKFHTLNLPPHHAGLWNGKSLKSLERVFPLKLISLEFEPLKVSYSDFLTFHLNNANCLVRTVLKLSNKLAPNILKKILCKFIKGRNVLAVFEKVS</sequence>
<dbReference type="EMBL" id="FNBA01000003">
    <property type="protein sequence ID" value="SDE91909.1"/>
    <property type="molecule type" value="Genomic_DNA"/>
</dbReference>
<dbReference type="CDD" id="cd02440">
    <property type="entry name" value="AdoMet_MTases"/>
    <property type="match status" value="1"/>
</dbReference>
<evidence type="ECO:0000313" key="1">
    <source>
        <dbReference type="EMBL" id="SDE91909.1"/>
    </source>
</evidence>
<evidence type="ECO:0000313" key="2">
    <source>
        <dbReference type="Proteomes" id="UP000199321"/>
    </source>
</evidence>
<dbReference type="GO" id="GO:0008168">
    <property type="term" value="F:methyltransferase activity"/>
    <property type="evidence" value="ECO:0007669"/>
    <property type="project" value="UniProtKB-KW"/>
</dbReference>
<dbReference type="InterPro" id="IPR029063">
    <property type="entry name" value="SAM-dependent_MTases_sf"/>
</dbReference>
<gene>
    <name evidence="1" type="ORF">SAMN05421855_103342</name>
</gene>
<dbReference type="Proteomes" id="UP000199321">
    <property type="component" value="Unassembled WGS sequence"/>
</dbReference>
<name>A0A1G7GVE5_9FLAO</name>
<dbReference type="OrthoDB" id="3896938at2"/>
<dbReference type="Gene3D" id="3.40.50.150">
    <property type="entry name" value="Vaccinia Virus protein VP39"/>
    <property type="match status" value="1"/>
</dbReference>
<dbReference type="SUPFAM" id="SSF53335">
    <property type="entry name" value="S-adenosyl-L-methionine-dependent methyltransferases"/>
    <property type="match status" value="1"/>
</dbReference>
<proteinExistence type="predicted"/>
<dbReference type="PANTHER" id="PTHR43861">
    <property type="entry name" value="TRANS-ACONITATE 2-METHYLTRANSFERASE-RELATED"/>
    <property type="match status" value="1"/>
</dbReference>
<keyword evidence="1" id="KW-0808">Transferase</keyword>
<dbReference type="STRING" id="227084.SAMN05421855_103342"/>
<dbReference type="PANTHER" id="PTHR43861:SF6">
    <property type="entry name" value="METHYLTRANSFERASE TYPE 11"/>
    <property type="match status" value="1"/>
</dbReference>